<comment type="caution">
    <text evidence="2">The sequence shown here is derived from an EMBL/GenBank/DDBJ whole genome shotgun (WGS) entry which is preliminary data.</text>
</comment>
<dbReference type="OrthoDB" id="573271at2"/>
<evidence type="ECO:0000313" key="3">
    <source>
        <dbReference type="Proteomes" id="UP000238937"/>
    </source>
</evidence>
<proteinExistence type="predicted"/>
<sequence>MKAILNPILKNKTKETSDRGFSLVETAIALTTLGVCLAYAMPVFLYAKINNSKSEIRTGALIIAQRVFDDIRSRRISDLPTDPLAPEIKTEATHPLIVKAMGRNYQSRVTYCEVAADCSDKYRKFKVEIFYNGSTDEEKVYDLEGTFTDFE</sequence>
<evidence type="ECO:0000313" key="2">
    <source>
        <dbReference type="EMBL" id="PSB56066.1"/>
    </source>
</evidence>
<keyword evidence="3" id="KW-1185">Reference proteome</keyword>
<feature type="transmembrane region" description="Helical" evidence="1">
    <location>
        <begin position="27"/>
        <end position="47"/>
    </location>
</feature>
<reference evidence="2 3" key="1">
    <citation type="submission" date="2018-03" db="EMBL/GenBank/DDBJ databases">
        <title>The ancient ancestry and fast evolution of plastids.</title>
        <authorList>
            <person name="Moore K.R."/>
            <person name="Magnabosco C."/>
            <person name="Momper L."/>
            <person name="Gold D.A."/>
            <person name="Bosak T."/>
            <person name="Fournier G.P."/>
        </authorList>
    </citation>
    <scope>NUCLEOTIDE SEQUENCE [LARGE SCALE GENOMIC DNA]</scope>
    <source>
        <strain evidence="2 3">CCALA 037</strain>
    </source>
</reference>
<organism evidence="2 3">
    <name type="scientific">Chamaesiphon polymorphus CCALA 037</name>
    <dbReference type="NCBI Taxonomy" id="2107692"/>
    <lineage>
        <taxon>Bacteria</taxon>
        <taxon>Bacillati</taxon>
        <taxon>Cyanobacteriota</taxon>
        <taxon>Cyanophyceae</taxon>
        <taxon>Gomontiellales</taxon>
        <taxon>Chamaesiphonaceae</taxon>
        <taxon>Chamaesiphon</taxon>
    </lineage>
</organism>
<keyword evidence="1" id="KW-1133">Transmembrane helix</keyword>
<dbReference type="RefSeq" id="WP_106305234.1">
    <property type="nucleotide sequence ID" value="NZ_PVWO01000147.1"/>
</dbReference>
<accession>A0A2T1GF12</accession>
<protein>
    <recommendedName>
        <fullName evidence="4">Prepilin-type cleavage/methylation domain-containing protein</fullName>
    </recommendedName>
</protein>
<evidence type="ECO:0008006" key="4">
    <source>
        <dbReference type="Google" id="ProtNLM"/>
    </source>
</evidence>
<dbReference type="AlphaFoldDB" id="A0A2T1GF12"/>
<dbReference type="Proteomes" id="UP000238937">
    <property type="component" value="Unassembled WGS sequence"/>
</dbReference>
<evidence type="ECO:0000256" key="1">
    <source>
        <dbReference type="SAM" id="Phobius"/>
    </source>
</evidence>
<keyword evidence="1" id="KW-0812">Transmembrane</keyword>
<gene>
    <name evidence="2" type="ORF">C7B77_13055</name>
</gene>
<keyword evidence="1" id="KW-0472">Membrane</keyword>
<name>A0A2T1GF12_9CYAN</name>
<dbReference type="EMBL" id="PVWO01000147">
    <property type="protein sequence ID" value="PSB56066.1"/>
    <property type="molecule type" value="Genomic_DNA"/>
</dbReference>